<evidence type="ECO:0000313" key="3">
    <source>
        <dbReference type="Proteomes" id="UP000310719"/>
    </source>
</evidence>
<organism evidence="2 3">
    <name type="scientific">Leclercia adecarboxylata</name>
    <dbReference type="NCBI Taxonomy" id="83655"/>
    <lineage>
        <taxon>Bacteria</taxon>
        <taxon>Pseudomonadati</taxon>
        <taxon>Pseudomonadota</taxon>
        <taxon>Gammaproteobacteria</taxon>
        <taxon>Enterobacterales</taxon>
        <taxon>Enterobacteriaceae</taxon>
        <taxon>Leclercia</taxon>
    </lineage>
</organism>
<protein>
    <submittedName>
        <fullName evidence="2">Uncharacterized protein</fullName>
    </submittedName>
</protein>
<proteinExistence type="predicted"/>
<accession>A0A4U9IYC1</accession>
<feature type="signal peptide" evidence="1">
    <location>
        <begin position="1"/>
        <end position="23"/>
    </location>
</feature>
<dbReference type="AlphaFoldDB" id="A0A4U9IYC1"/>
<keyword evidence="1" id="KW-0732">Signal</keyword>
<dbReference type="EMBL" id="LR590464">
    <property type="protein sequence ID" value="VTP82055.1"/>
    <property type="molecule type" value="Genomic_DNA"/>
</dbReference>
<evidence type="ECO:0000313" key="2">
    <source>
        <dbReference type="EMBL" id="VTP82055.1"/>
    </source>
</evidence>
<evidence type="ECO:0000256" key="1">
    <source>
        <dbReference type="SAM" id="SignalP"/>
    </source>
</evidence>
<gene>
    <name evidence="2" type="ORF">NCTC13032_06983</name>
</gene>
<name>A0A4U9IYC1_9ENTR</name>
<reference evidence="2 3" key="1">
    <citation type="submission" date="2019-05" db="EMBL/GenBank/DDBJ databases">
        <authorList>
            <consortium name="Pathogen Informatics"/>
        </authorList>
    </citation>
    <scope>NUCLEOTIDE SEQUENCE [LARGE SCALE GENOMIC DNA]</scope>
    <source>
        <strain evidence="2 3">NCTC13032</strain>
    </source>
</reference>
<feature type="chain" id="PRO_5020792736" evidence="1">
    <location>
        <begin position="24"/>
        <end position="46"/>
    </location>
</feature>
<sequence length="46" mass="4752">MKTTLKPLLAALCLSAFAASVSAQTIKAADVHPEGYPNVVAVQHMG</sequence>
<dbReference type="Proteomes" id="UP000310719">
    <property type="component" value="Chromosome"/>
</dbReference>